<proteinExistence type="predicted"/>
<accession>A0A9P4MQT6</accession>
<protein>
    <submittedName>
        <fullName evidence="2">Uncharacterized protein</fullName>
    </submittedName>
</protein>
<dbReference type="EMBL" id="ML994420">
    <property type="protein sequence ID" value="KAF2196313.1"/>
    <property type="molecule type" value="Genomic_DNA"/>
</dbReference>
<evidence type="ECO:0000313" key="3">
    <source>
        <dbReference type="Proteomes" id="UP000799536"/>
    </source>
</evidence>
<name>A0A9P4MQT6_9PLEO</name>
<keyword evidence="3" id="KW-1185">Reference proteome</keyword>
<organism evidence="2 3">
    <name type="scientific">Delitschia confertaspora ATCC 74209</name>
    <dbReference type="NCBI Taxonomy" id="1513339"/>
    <lineage>
        <taxon>Eukaryota</taxon>
        <taxon>Fungi</taxon>
        <taxon>Dikarya</taxon>
        <taxon>Ascomycota</taxon>
        <taxon>Pezizomycotina</taxon>
        <taxon>Dothideomycetes</taxon>
        <taxon>Pleosporomycetidae</taxon>
        <taxon>Pleosporales</taxon>
        <taxon>Delitschiaceae</taxon>
        <taxon>Delitschia</taxon>
    </lineage>
</organism>
<reference evidence="2" key="1">
    <citation type="journal article" date="2020" name="Stud. Mycol.">
        <title>101 Dothideomycetes genomes: a test case for predicting lifestyles and emergence of pathogens.</title>
        <authorList>
            <person name="Haridas S."/>
            <person name="Albert R."/>
            <person name="Binder M."/>
            <person name="Bloem J."/>
            <person name="Labutti K."/>
            <person name="Salamov A."/>
            <person name="Andreopoulos B."/>
            <person name="Baker S."/>
            <person name="Barry K."/>
            <person name="Bills G."/>
            <person name="Bluhm B."/>
            <person name="Cannon C."/>
            <person name="Castanera R."/>
            <person name="Culley D."/>
            <person name="Daum C."/>
            <person name="Ezra D."/>
            <person name="Gonzalez J."/>
            <person name="Henrissat B."/>
            <person name="Kuo A."/>
            <person name="Liang C."/>
            <person name="Lipzen A."/>
            <person name="Lutzoni F."/>
            <person name="Magnuson J."/>
            <person name="Mondo S."/>
            <person name="Nolan M."/>
            <person name="Ohm R."/>
            <person name="Pangilinan J."/>
            <person name="Park H.-J."/>
            <person name="Ramirez L."/>
            <person name="Alfaro M."/>
            <person name="Sun H."/>
            <person name="Tritt A."/>
            <person name="Yoshinaga Y."/>
            <person name="Zwiers L.-H."/>
            <person name="Turgeon B."/>
            <person name="Goodwin S."/>
            <person name="Spatafora J."/>
            <person name="Crous P."/>
            <person name="Grigoriev I."/>
        </authorList>
    </citation>
    <scope>NUCLEOTIDE SEQUENCE</scope>
    <source>
        <strain evidence="2">ATCC 74209</strain>
    </source>
</reference>
<feature type="region of interest" description="Disordered" evidence="1">
    <location>
        <begin position="27"/>
        <end position="60"/>
    </location>
</feature>
<dbReference type="Proteomes" id="UP000799536">
    <property type="component" value="Unassembled WGS sequence"/>
</dbReference>
<evidence type="ECO:0000256" key="1">
    <source>
        <dbReference type="SAM" id="MobiDB-lite"/>
    </source>
</evidence>
<dbReference type="AlphaFoldDB" id="A0A9P4MQT6"/>
<evidence type="ECO:0000313" key="2">
    <source>
        <dbReference type="EMBL" id="KAF2196313.1"/>
    </source>
</evidence>
<comment type="caution">
    <text evidence="2">The sequence shown here is derived from an EMBL/GenBank/DDBJ whole genome shotgun (WGS) entry which is preliminary data.</text>
</comment>
<sequence>MKLYEELQEVCALDDWEACSALFQDRHGSLPPGFRRDSQDQQPEFKEDPHGRKNYHEQRK</sequence>
<gene>
    <name evidence="2" type="ORF">GQ43DRAFT_445232</name>
</gene>